<gene>
    <name evidence="2" type="ORF">L9S41_15800</name>
</gene>
<accession>A0ABY5ZJB2</accession>
<dbReference type="Proteomes" id="UP001060414">
    <property type="component" value="Chromosome"/>
</dbReference>
<keyword evidence="1" id="KW-0812">Transmembrane</keyword>
<keyword evidence="3" id="KW-1185">Reference proteome</keyword>
<organism evidence="2 3">
    <name type="scientific">Geoalkalibacter halelectricus</name>
    <dbReference type="NCBI Taxonomy" id="2847045"/>
    <lineage>
        <taxon>Bacteria</taxon>
        <taxon>Pseudomonadati</taxon>
        <taxon>Thermodesulfobacteriota</taxon>
        <taxon>Desulfuromonadia</taxon>
        <taxon>Desulfuromonadales</taxon>
        <taxon>Geoalkalibacteraceae</taxon>
        <taxon>Geoalkalibacter</taxon>
    </lineage>
</organism>
<sequence>MQTSDPAVTRGLYLLAILFILIGFGVEIYAVTVNSWAVFRIGLGIFLLSIPCAALGWYLRHRDAIRARH</sequence>
<reference evidence="2" key="1">
    <citation type="journal article" date="2022" name="Environ. Microbiol.">
        <title>Geoalkalibacter halelectricus SAP #1 sp. nov. possessing extracellular electron transfer and mineral#reducing capabilities from a haloalkaline environment.</title>
        <authorList>
            <person name="Yadav S."/>
            <person name="Singh R."/>
            <person name="Sundharam S.S."/>
            <person name="Chaudhary S."/>
            <person name="Krishnamurthi S."/>
            <person name="Patil S.A."/>
        </authorList>
    </citation>
    <scope>NUCLEOTIDE SEQUENCE</scope>
    <source>
        <strain evidence="2">SAP-1</strain>
    </source>
</reference>
<evidence type="ECO:0000256" key="1">
    <source>
        <dbReference type="SAM" id="Phobius"/>
    </source>
</evidence>
<name>A0ABY5ZJB2_9BACT</name>
<evidence type="ECO:0000313" key="2">
    <source>
        <dbReference type="EMBL" id="UWZ79128.1"/>
    </source>
</evidence>
<proteinExistence type="predicted"/>
<feature type="transmembrane region" description="Helical" evidence="1">
    <location>
        <begin position="37"/>
        <end position="59"/>
    </location>
</feature>
<keyword evidence="1" id="KW-1133">Transmembrane helix</keyword>
<evidence type="ECO:0000313" key="3">
    <source>
        <dbReference type="Proteomes" id="UP001060414"/>
    </source>
</evidence>
<feature type="transmembrane region" description="Helical" evidence="1">
    <location>
        <begin position="12"/>
        <end position="31"/>
    </location>
</feature>
<dbReference type="RefSeq" id="WP_260747485.1">
    <property type="nucleotide sequence ID" value="NZ_CP092109.1"/>
</dbReference>
<protein>
    <submittedName>
        <fullName evidence="2">Uncharacterized protein</fullName>
    </submittedName>
</protein>
<keyword evidence="1" id="KW-0472">Membrane</keyword>
<dbReference type="EMBL" id="CP092109">
    <property type="protein sequence ID" value="UWZ79128.1"/>
    <property type="molecule type" value="Genomic_DNA"/>
</dbReference>